<keyword evidence="3" id="KW-1185">Reference proteome</keyword>
<name>A0A0C2X900_AMAMK</name>
<sequence>MYDMLDAIAERYSSTTDKFGNSHLVASGYIIIECSFTGCISLAGKIRDDVNACEDHCDDVEMFDATSDHYSNDLNDYDATTLSRPFYGHEGVLQTSDGGFSDELNYKWTYVTECGGIHQSGSHSQPSIVPAKVRKRVTMVMEAVEIPPTKLITTKYHPSLQTTQCIDSDEKWHLASRSEMSKSGPSTSRIDSKLATETEEEGEATMRFFTATEPPGYVQEISYDARYQNSQHRFFDSLFHPSFDRNARP</sequence>
<organism evidence="2 3">
    <name type="scientific">Amanita muscaria (strain Koide BX008)</name>
    <dbReference type="NCBI Taxonomy" id="946122"/>
    <lineage>
        <taxon>Eukaryota</taxon>
        <taxon>Fungi</taxon>
        <taxon>Dikarya</taxon>
        <taxon>Basidiomycota</taxon>
        <taxon>Agaricomycotina</taxon>
        <taxon>Agaricomycetes</taxon>
        <taxon>Agaricomycetidae</taxon>
        <taxon>Agaricales</taxon>
        <taxon>Pluteineae</taxon>
        <taxon>Amanitaceae</taxon>
        <taxon>Amanita</taxon>
    </lineage>
</organism>
<protein>
    <submittedName>
        <fullName evidence="2">Uncharacterized protein</fullName>
    </submittedName>
</protein>
<evidence type="ECO:0000313" key="3">
    <source>
        <dbReference type="Proteomes" id="UP000054549"/>
    </source>
</evidence>
<gene>
    <name evidence="2" type="ORF">M378DRAFT_178232</name>
</gene>
<dbReference type="EMBL" id="KN818240">
    <property type="protein sequence ID" value="KIL65791.1"/>
    <property type="molecule type" value="Genomic_DNA"/>
</dbReference>
<proteinExistence type="predicted"/>
<accession>A0A0C2X900</accession>
<evidence type="ECO:0000313" key="2">
    <source>
        <dbReference type="EMBL" id="KIL65791.1"/>
    </source>
</evidence>
<dbReference type="Proteomes" id="UP000054549">
    <property type="component" value="Unassembled WGS sequence"/>
</dbReference>
<dbReference type="InParanoid" id="A0A0C2X900"/>
<evidence type="ECO:0000256" key="1">
    <source>
        <dbReference type="SAM" id="MobiDB-lite"/>
    </source>
</evidence>
<dbReference type="HOGENOM" id="CLU_1115523_0_0_1"/>
<dbReference type="AlphaFoldDB" id="A0A0C2X900"/>
<feature type="region of interest" description="Disordered" evidence="1">
    <location>
        <begin position="176"/>
        <end position="203"/>
    </location>
</feature>
<reference evidence="2 3" key="1">
    <citation type="submission" date="2014-04" db="EMBL/GenBank/DDBJ databases">
        <title>Evolutionary Origins and Diversification of the Mycorrhizal Mutualists.</title>
        <authorList>
            <consortium name="DOE Joint Genome Institute"/>
            <consortium name="Mycorrhizal Genomics Consortium"/>
            <person name="Kohler A."/>
            <person name="Kuo A."/>
            <person name="Nagy L.G."/>
            <person name="Floudas D."/>
            <person name="Copeland A."/>
            <person name="Barry K.W."/>
            <person name="Cichocki N."/>
            <person name="Veneault-Fourrey C."/>
            <person name="LaButti K."/>
            <person name="Lindquist E.A."/>
            <person name="Lipzen A."/>
            <person name="Lundell T."/>
            <person name="Morin E."/>
            <person name="Murat C."/>
            <person name="Riley R."/>
            <person name="Ohm R."/>
            <person name="Sun H."/>
            <person name="Tunlid A."/>
            <person name="Henrissat B."/>
            <person name="Grigoriev I.V."/>
            <person name="Hibbett D.S."/>
            <person name="Martin F."/>
        </authorList>
    </citation>
    <scope>NUCLEOTIDE SEQUENCE [LARGE SCALE GENOMIC DNA]</scope>
    <source>
        <strain evidence="2 3">Koide BX008</strain>
    </source>
</reference>